<dbReference type="InterPro" id="IPR032675">
    <property type="entry name" value="LRR_dom_sf"/>
</dbReference>
<dbReference type="OrthoDB" id="1600340at2759"/>
<dbReference type="EMBL" id="NBSK02000007">
    <property type="protein sequence ID" value="KAJ0196261.1"/>
    <property type="molecule type" value="Genomic_DNA"/>
</dbReference>
<dbReference type="PANTHER" id="PTHR48063">
    <property type="entry name" value="LRR RECEPTOR-LIKE KINASE"/>
    <property type="match status" value="1"/>
</dbReference>
<dbReference type="InterPro" id="IPR003591">
    <property type="entry name" value="Leu-rich_rpt_typical-subtyp"/>
</dbReference>
<reference evidence="14 15" key="1">
    <citation type="journal article" date="2017" name="Nat. Commun.">
        <title>Genome assembly with in vitro proximity ligation data and whole-genome triplication in lettuce.</title>
        <authorList>
            <person name="Reyes-Chin-Wo S."/>
            <person name="Wang Z."/>
            <person name="Yang X."/>
            <person name="Kozik A."/>
            <person name="Arikit S."/>
            <person name="Song C."/>
            <person name="Xia L."/>
            <person name="Froenicke L."/>
            <person name="Lavelle D.O."/>
            <person name="Truco M.J."/>
            <person name="Xia R."/>
            <person name="Zhu S."/>
            <person name="Xu C."/>
            <person name="Xu H."/>
            <person name="Xu X."/>
            <person name="Cox K."/>
            <person name="Korf I."/>
            <person name="Meyers B.C."/>
            <person name="Michelmore R.W."/>
        </authorList>
    </citation>
    <scope>NUCLEOTIDE SEQUENCE [LARGE SCALE GENOMIC DNA]</scope>
    <source>
        <strain evidence="15">cv. Salinas</strain>
        <tissue evidence="14">Seedlings</tissue>
    </source>
</reference>
<accession>A0A9R1UYP7</accession>
<dbReference type="SUPFAM" id="SSF52047">
    <property type="entry name" value="RNI-like"/>
    <property type="match status" value="1"/>
</dbReference>
<evidence type="ECO:0000256" key="5">
    <source>
        <dbReference type="ARBA" id="ARBA00022692"/>
    </source>
</evidence>
<feature type="signal peptide" evidence="12">
    <location>
        <begin position="1"/>
        <end position="22"/>
    </location>
</feature>
<evidence type="ECO:0000256" key="11">
    <source>
        <dbReference type="SAM" id="Phobius"/>
    </source>
</evidence>
<keyword evidence="8 11" id="KW-1133">Transmembrane helix</keyword>
<dbReference type="InterPro" id="IPR013210">
    <property type="entry name" value="LRR_N_plant-typ"/>
</dbReference>
<proteinExistence type="inferred from homology"/>
<evidence type="ECO:0000313" key="15">
    <source>
        <dbReference type="Proteomes" id="UP000235145"/>
    </source>
</evidence>
<keyword evidence="7" id="KW-0677">Repeat</keyword>
<gene>
    <name evidence="14" type="ORF">LSAT_V11C700362990</name>
</gene>
<comment type="caution">
    <text evidence="14">The sequence shown here is derived from an EMBL/GenBank/DDBJ whole genome shotgun (WGS) entry which is preliminary data.</text>
</comment>
<dbReference type="AlphaFoldDB" id="A0A9R1UYP7"/>
<evidence type="ECO:0000313" key="14">
    <source>
        <dbReference type="EMBL" id="KAJ0196261.1"/>
    </source>
</evidence>
<sequence length="894" mass="100089">MDECIIKAASAFLLGLLISVFSNRNSFCDGKFEGSCREREKHALLKFKSDLIDPSGRLSSWGVDQKDCCVWVGVTCNNSTGHVHELRLQNPDAESGWLPYFGYEKSGLSGKINPSLLVLKRLSHLDLSYNNFKGLQIPDFISSLTHLRVLDLSEAGFGGLIPQQLGNLSSLVSLRLKGRDDYTSTLRVQDLQWLSNLRLLKHLDLSFVNLSNASNWVEKVNMVGSIEELYLAGCYLDSHTSLLTNNNFTSISTLDLSHNNFEPSLPRWILSITTLDSLSLSQIGISGPIPFGLRNMSNLQNLDLSSNLLDSSIPKWVGNFSSLISLDLSNNQLNGSLPESLGHLSMLEGLYISSNFLEGIVSEAHFSNLTNMIYLYASDNSLSMHVSPDWNPVFQLEQMELRSWKLGPKFPSWLRSQNKLLDLDLSCGQIADSVPYWFWDELSSHFMYLNLSHNQLHGEIPNIAPTLGAIHSVMYLNSNKFSGSLPLFPPNLRELDVSRNSISGNISRFLCDKQPHELKILHLGDNLFSGKIANCWNNWLQLEVLMLGNNNFTGSIPISIGHLQGLRSLHLRNNSFTGVIPLSLQKCKNLTMIDLSINNFIGNIPTWIGKMLTKVMVLILRSNKISSDIPHQLCELVSLQILDLSNNKLTGKIPKCINKLSAMTRVKYSNHTAISYAYYGGEIAILENAFLVTKGLEFQYDSILSLMTLIDLSNNVLSGEIPEELTSLKGLRALNLSKNHLSGVIPKSISNMGLVESLDLSTNQLSGKIPASIASLSFLNYFNVSFNELSGQIPTSTQLQSFDASSYVGNKLCGPPLQNDCIDNTIEADHQDDNDDAKESEKFYICMIIGFVVGFWGLISPLLYSYSWRRTYFRFLDANWCRVYVYVRRWFRCC</sequence>
<feature type="chain" id="PRO_5040511352" description="Leucine-rich repeat-containing N-terminal plant-type domain-containing protein" evidence="12">
    <location>
        <begin position="23"/>
        <end position="894"/>
    </location>
</feature>
<evidence type="ECO:0000256" key="9">
    <source>
        <dbReference type="ARBA" id="ARBA00023136"/>
    </source>
</evidence>
<evidence type="ECO:0000256" key="7">
    <source>
        <dbReference type="ARBA" id="ARBA00022737"/>
    </source>
</evidence>
<keyword evidence="5 11" id="KW-0812">Transmembrane</keyword>
<dbReference type="GO" id="GO:0051707">
    <property type="term" value="P:response to other organism"/>
    <property type="evidence" value="ECO:0007669"/>
    <property type="project" value="UniProtKB-ARBA"/>
</dbReference>
<dbReference type="SMART" id="SM00369">
    <property type="entry name" value="LRR_TYP"/>
    <property type="match status" value="9"/>
</dbReference>
<organism evidence="14 15">
    <name type="scientific">Lactuca sativa</name>
    <name type="common">Garden lettuce</name>
    <dbReference type="NCBI Taxonomy" id="4236"/>
    <lineage>
        <taxon>Eukaryota</taxon>
        <taxon>Viridiplantae</taxon>
        <taxon>Streptophyta</taxon>
        <taxon>Embryophyta</taxon>
        <taxon>Tracheophyta</taxon>
        <taxon>Spermatophyta</taxon>
        <taxon>Magnoliopsida</taxon>
        <taxon>eudicotyledons</taxon>
        <taxon>Gunneridae</taxon>
        <taxon>Pentapetalae</taxon>
        <taxon>asterids</taxon>
        <taxon>campanulids</taxon>
        <taxon>Asterales</taxon>
        <taxon>Asteraceae</taxon>
        <taxon>Cichorioideae</taxon>
        <taxon>Cichorieae</taxon>
        <taxon>Lactucinae</taxon>
        <taxon>Lactuca</taxon>
    </lineage>
</organism>
<protein>
    <recommendedName>
        <fullName evidence="13">Leucine-rich repeat-containing N-terminal plant-type domain-containing protein</fullName>
    </recommendedName>
</protein>
<dbReference type="InterPro" id="IPR001611">
    <property type="entry name" value="Leu-rich_rpt"/>
</dbReference>
<keyword evidence="9 11" id="KW-0472">Membrane</keyword>
<dbReference type="Pfam" id="PF08263">
    <property type="entry name" value="LRRNT_2"/>
    <property type="match status" value="1"/>
</dbReference>
<dbReference type="GO" id="GO:0006952">
    <property type="term" value="P:defense response"/>
    <property type="evidence" value="ECO:0007669"/>
    <property type="project" value="UniProtKB-ARBA"/>
</dbReference>
<feature type="domain" description="Leucine-rich repeat-containing N-terminal plant-type" evidence="13">
    <location>
        <begin position="39"/>
        <end position="77"/>
    </location>
</feature>
<evidence type="ECO:0000256" key="4">
    <source>
        <dbReference type="ARBA" id="ARBA00022614"/>
    </source>
</evidence>
<dbReference type="InterPro" id="IPR046956">
    <property type="entry name" value="RLP23-like"/>
</dbReference>
<dbReference type="PANTHER" id="PTHR48063:SF98">
    <property type="entry name" value="LRR RECEPTOR-LIKE SERINE_THREONINE-PROTEIN KINASE FLS2"/>
    <property type="match status" value="1"/>
</dbReference>
<evidence type="ECO:0000256" key="12">
    <source>
        <dbReference type="SAM" id="SignalP"/>
    </source>
</evidence>
<comment type="subcellular location">
    <subcellularLocation>
        <location evidence="1">Cell membrane</location>
        <topology evidence="1">Single-pass type I membrane protein</topology>
    </subcellularLocation>
</comment>
<dbReference type="Proteomes" id="UP000235145">
    <property type="component" value="Unassembled WGS sequence"/>
</dbReference>
<evidence type="ECO:0000256" key="8">
    <source>
        <dbReference type="ARBA" id="ARBA00022989"/>
    </source>
</evidence>
<comment type="similarity">
    <text evidence="2">Belongs to the RLP family.</text>
</comment>
<evidence type="ECO:0000259" key="13">
    <source>
        <dbReference type="Pfam" id="PF08263"/>
    </source>
</evidence>
<dbReference type="FunFam" id="3.80.10.10:FF:000111">
    <property type="entry name" value="LRR receptor-like serine/threonine-protein kinase ERECTA"/>
    <property type="match status" value="1"/>
</dbReference>
<evidence type="ECO:0000256" key="6">
    <source>
        <dbReference type="ARBA" id="ARBA00022729"/>
    </source>
</evidence>
<keyword evidence="3" id="KW-1003">Cell membrane</keyword>
<dbReference type="Pfam" id="PF00560">
    <property type="entry name" value="LRR_1"/>
    <property type="match status" value="7"/>
</dbReference>
<feature type="transmembrane region" description="Helical" evidence="11">
    <location>
        <begin position="842"/>
        <end position="864"/>
    </location>
</feature>
<dbReference type="Gene3D" id="3.80.10.10">
    <property type="entry name" value="Ribonuclease Inhibitor"/>
    <property type="match status" value="3"/>
</dbReference>
<dbReference type="SUPFAM" id="SSF52058">
    <property type="entry name" value="L domain-like"/>
    <property type="match status" value="1"/>
</dbReference>
<evidence type="ECO:0000256" key="2">
    <source>
        <dbReference type="ARBA" id="ARBA00009592"/>
    </source>
</evidence>
<dbReference type="FunFam" id="3.80.10.10:FF:000095">
    <property type="entry name" value="LRR receptor-like serine/threonine-protein kinase GSO1"/>
    <property type="match status" value="1"/>
</dbReference>
<dbReference type="GO" id="GO:0005886">
    <property type="term" value="C:plasma membrane"/>
    <property type="evidence" value="ECO:0007669"/>
    <property type="project" value="UniProtKB-SubCell"/>
</dbReference>
<dbReference type="Gramene" id="rna-gnl|WGS:NBSK|LSAT_7X51101_mrna">
    <property type="protein sequence ID" value="cds-PLY68166.1"/>
    <property type="gene ID" value="gene-LSAT_7X51101"/>
</dbReference>
<name>A0A9R1UYP7_LACSA</name>
<dbReference type="PRINTS" id="PR00019">
    <property type="entry name" value="LEURICHRPT"/>
</dbReference>
<dbReference type="FunFam" id="3.80.10.10:FF:000299">
    <property type="entry name" value="Piriformospora indica-insensitive protein 2"/>
    <property type="match status" value="1"/>
</dbReference>
<dbReference type="PROSITE" id="PS51450">
    <property type="entry name" value="LRR"/>
    <property type="match status" value="1"/>
</dbReference>
<evidence type="ECO:0000256" key="3">
    <source>
        <dbReference type="ARBA" id="ARBA00022475"/>
    </source>
</evidence>
<evidence type="ECO:0000256" key="10">
    <source>
        <dbReference type="ARBA" id="ARBA00023180"/>
    </source>
</evidence>
<evidence type="ECO:0000256" key="1">
    <source>
        <dbReference type="ARBA" id="ARBA00004251"/>
    </source>
</evidence>
<keyword evidence="15" id="KW-1185">Reference proteome</keyword>
<keyword evidence="10" id="KW-0325">Glycoprotein</keyword>
<keyword evidence="4" id="KW-0433">Leucine-rich repeat</keyword>
<keyword evidence="6 12" id="KW-0732">Signal</keyword>
<dbReference type="Pfam" id="PF13855">
    <property type="entry name" value="LRR_8"/>
    <property type="match status" value="3"/>
</dbReference>